<dbReference type="SUPFAM" id="SSF53335">
    <property type="entry name" value="S-adenosyl-L-methionine-dependent methyltransferases"/>
    <property type="match status" value="1"/>
</dbReference>
<dbReference type="Proteomes" id="UP000093985">
    <property type="component" value="Unassembled WGS sequence"/>
</dbReference>
<dbReference type="EMBL" id="LZIN01000060">
    <property type="protein sequence ID" value="OBG05291.1"/>
    <property type="molecule type" value="Genomic_DNA"/>
</dbReference>
<dbReference type="GO" id="GO:0008168">
    <property type="term" value="F:methyltransferase activity"/>
    <property type="evidence" value="ECO:0007669"/>
    <property type="project" value="UniProtKB-KW"/>
</dbReference>
<feature type="domain" description="Methyltransferase" evidence="4">
    <location>
        <begin position="149"/>
        <end position="245"/>
    </location>
</feature>
<dbReference type="GO" id="GO:0032259">
    <property type="term" value="P:methylation"/>
    <property type="evidence" value="ECO:0007669"/>
    <property type="project" value="UniProtKB-KW"/>
</dbReference>
<comment type="caution">
    <text evidence="5">The sequence shown here is derived from an EMBL/GenBank/DDBJ whole genome shotgun (WGS) entry which is preliminary data.</text>
</comment>
<dbReference type="PANTHER" id="PTHR43464:SF19">
    <property type="entry name" value="UBIQUINONE BIOSYNTHESIS O-METHYLTRANSFERASE, MITOCHONDRIAL"/>
    <property type="match status" value="1"/>
</dbReference>
<keyword evidence="1 5" id="KW-0489">Methyltransferase</keyword>
<dbReference type="Gene3D" id="3.40.50.150">
    <property type="entry name" value="Vaccinia Virus protein VP39"/>
    <property type="match status" value="1"/>
</dbReference>
<dbReference type="CDD" id="cd02440">
    <property type="entry name" value="AdoMet_MTases"/>
    <property type="match status" value="1"/>
</dbReference>
<evidence type="ECO:0000313" key="6">
    <source>
        <dbReference type="Proteomes" id="UP000093985"/>
    </source>
</evidence>
<accession>A0A1A2EKE9</accession>
<dbReference type="InterPro" id="IPR041698">
    <property type="entry name" value="Methyltransf_25"/>
</dbReference>
<evidence type="ECO:0000259" key="4">
    <source>
        <dbReference type="Pfam" id="PF13649"/>
    </source>
</evidence>
<sequence length="356" mass="39666">MEKSPHASARPQELHDAMARRLYRRAVATGQIRLMAVPGMLDEYVKMCDTVFAGLGTPLAVEQRDQLRTILQKELAAAFEASARSTIVISYDVPVGEVLNYVVRAEWTTIEAGYENWVNTRQPPLFGTEPDARVWALAGEAGDPRGCRVLDIGAGTGRNSLALARRGHPVDAVEMTPMFADNLRADAYREALEVRVIHRDVFAAGDDLRSDYQLIVLSEVTPDFRTTGQLRDMFELAARRLAPGGRLVFNVFVTRDGYLPDGAARELSQQCYNMFFTRGEISDAASGLGLQLVSDDSVYDYEKTHLPDGAWPPTGWYAEWTRGLDVFDVQPEACPIEMRWLVYRKPAATGDVTMTR</sequence>
<organism evidence="5 6">
    <name type="scientific">Mycolicibacter sinensis (strain JDM601)</name>
    <name type="common">Mycobacterium sinense</name>
    <dbReference type="NCBI Taxonomy" id="875328"/>
    <lineage>
        <taxon>Bacteria</taxon>
        <taxon>Bacillati</taxon>
        <taxon>Actinomycetota</taxon>
        <taxon>Actinomycetes</taxon>
        <taxon>Mycobacteriales</taxon>
        <taxon>Mycobacteriaceae</taxon>
        <taxon>Mycolicibacter</taxon>
    </lineage>
</organism>
<dbReference type="RefSeq" id="WP_064855442.1">
    <property type="nucleotide sequence ID" value="NZ_LZIM01000100.1"/>
</dbReference>
<dbReference type="AlphaFoldDB" id="A0A1A2EKE9"/>
<evidence type="ECO:0000256" key="2">
    <source>
        <dbReference type="ARBA" id="ARBA00022679"/>
    </source>
</evidence>
<evidence type="ECO:0000256" key="3">
    <source>
        <dbReference type="ARBA" id="ARBA00022691"/>
    </source>
</evidence>
<protein>
    <submittedName>
        <fullName evidence="5">Methyltransferase type 12</fullName>
    </submittedName>
</protein>
<dbReference type="OrthoDB" id="9786503at2"/>
<proteinExistence type="predicted"/>
<keyword evidence="2 5" id="KW-0808">Transferase</keyword>
<reference evidence="6" key="1">
    <citation type="submission" date="2016-06" db="EMBL/GenBank/DDBJ databases">
        <authorList>
            <person name="Sutton G."/>
            <person name="Brinkac L."/>
            <person name="Sanka R."/>
            <person name="Adams M."/>
            <person name="Lau E."/>
            <person name="Mehaffy C."/>
            <person name="Tameris M."/>
            <person name="Hatherill M."/>
            <person name="Hanekom W."/>
            <person name="Mahomed H."/>
            <person name="Mcshane H."/>
        </authorList>
    </citation>
    <scope>NUCLEOTIDE SEQUENCE [LARGE SCALE GENOMIC DNA]</scope>
    <source>
        <strain evidence="6">852014-51077_SCH5608930-a</strain>
    </source>
</reference>
<dbReference type="InterPro" id="IPR029063">
    <property type="entry name" value="SAM-dependent_MTases_sf"/>
</dbReference>
<name>A0A1A2EKE9_MYCSD</name>
<evidence type="ECO:0000256" key="1">
    <source>
        <dbReference type="ARBA" id="ARBA00022603"/>
    </source>
</evidence>
<keyword evidence="3" id="KW-0949">S-adenosyl-L-methionine</keyword>
<dbReference type="PANTHER" id="PTHR43464">
    <property type="entry name" value="METHYLTRANSFERASE"/>
    <property type="match status" value="1"/>
</dbReference>
<dbReference type="Pfam" id="PF13649">
    <property type="entry name" value="Methyltransf_25"/>
    <property type="match status" value="1"/>
</dbReference>
<evidence type="ECO:0000313" key="5">
    <source>
        <dbReference type="EMBL" id="OBG05291.1"/>
    </source>
</evidence>
<gene>
    <name evidence="5" type="ORF">A5771_10410</name>
</gene>